<reference evidence="5 6" key="1">
    <citation type="submission" date="2015-12" db="EMBL/GenBank/DDBJ databases">
        <authorList>
            <person name="Kim M.K."/>
            <person name="Srinivasan S."/>
            <person name="Lee J.-J."/>
            <person name="Kim K."/>
        </authorList>
    </citation>
    <scope>NUCLEOTIDE SEQUENCE [LARGE SCALE GENOMIC DNA]</scope>
    <source>
        <strain evidence="5 6">BM2</strain>
    </source>
</reference>
<dbReference type="Proteomes" id="UP000060071">
    <property type="component" value="Chromosome"/>
</dbReference>
<feature type="domain" description="GH16" evidence="4">
    <location>
        <begin position="17"/>
        <end position="256"/>
    </location>
</feature>
<dbReference type="EMBL" id="CP013910">
    <property type="protein sequence ID" value="ALW88671.1"/>
    <property type="molecule type" value="Genomic_DNA"/>
</dbReference>
<keyword evidence="2" id="KW-0326">Glycosidase</keyword>
<evidence type="ECO:0000259" key="4">
    <source>
        <dbReference type="PROSITE" id="PS51762"/>
    </source>
</evidence>
<dbReference type="PROSITE" id="PS51257">
    <property type="entry name" value="PROKAR_LIPOPROTEIN"/>
    <property type="match status" value="1"/>
</dbReference>
<protein>
    <recommendedName>
        <fullName evidence="4">GH16 domain-containing protein</fullName>
    </recommendedName>
</protein>
<gene>
    <name evidence="5" type="ORF">AUC44_06990</name>
</gene>
<dbReference type="CDD" id="cd00413">
    <property type="entry name" value="Glyco_hydrolase_16"/>
    <property type="match status" value="1"/>
</dbReference>
<keyword evidence="6" id="KW-1185">Reference proteome</keyword>
<organism evidence="5 6">
    <name type="scientific">Deinococcus actinosclerus</name>
    <dbReference type="NCBI Taxonomy" id="1768108"/>
    <lineage>
        <taxon>Bacteria</taxon>
        <taxon>Thermotogati</taxon>
        <taxon>Deinococcota</taxon>
        <taxon>Deinococci</taxon>
        <taxon>Deinococcales</taxon>
        <taxon>Deinococcaceae</taxon>
        <taxon>Deinococcus</taxon>
    </lineage>
</organism>
<feature type="chain" id="PRO_5046260752" description="GH16 domain-containing protein" evidence="3">
    <location>
        <begin position="21"/>
        <end position="256"/>
    </location>
</feature>
<proteinExistence type="predicted"/>
<feature type="signal peptide" evidence="3">
    <location>
        <begin position="1"/>
        <end position="20"/>
    </location>
</feature>
<dbReference type="InterPro" id="IPR000757">
    <property type="entry name" value="Beta-glucanase-like"/>
</dbReference>
<dbReference type="PRINTS" id="PR00737">
    <property type="entry name" value="GLHYDRLASE16"/>
</dbReference>
<name>A0ABN4K3F5_9DEIO</name>
<keyword evidence="3" id="KW-0732">Signal</keyword>
<evidence type="ECO:0000313" key="6">
    <source>
        <dbReference type="Proteomes" id="UP000060071"/>
    </source>
</evidence>
<sequence length="256" mass="27521">MITARTVCTALLGLSLVACSGLSRPEATGVTLNPASVTWSETFDTLDGARWIKSSWGGFWQQPGLTGTFDPALVSVRGGHLLLTLNVQTCAAGLCARAAEVKSAQTFGFGRYTYRFRAASTSASPSRSGKVLSGNVSGAFSYVDNSATEIDLEIEGNRPRTLNAAVWNTLSSKDAGALPTGVNFGQTFQTLTYEWRPDRITYFLNGVRVWETTKDVPQQPAHIMLNVWPTNSAGWGGLATTGTVYMLVDSVQFEAF</sequence>
<dbReference type="InterPro" id="IPR008264">
    <property type="entry name" value="Beta_glucanase"/>
</dbReference>
<dbReference type="SUPFAM" id="SSF49899">
    <property type="entry name" value="Concanavalin A-like lectins/glucanases"/>
    <property type="match status" value="1"/>
</dbReference>
<dbReference type="Gene3D" id="2.60.120.200">
    <property type="match status" value="1"/>
</dbReference>
<evidence type="ECO:0000313" key="5">
    <source>
        <dbReference type="EMBL" id="ALW88671.1"/>
    </source>
</evidence>
<dbReference type="InterPro" id="IPR013320">
    <property type="entry name" value="ConA-like_dom_sf"/>
</dbReference>
<dbReference type="Pfam" id="PF00722">
    <property type="entry name" value="Glyco_hydro_16"/>
    <property type="match status" value="1"/>
</dbReference>
<evidence type="ECO:0000256" key="1">
    <source>
        <dbReference type="ARBA" id="ARBA00022801"/>
    </source>
</evidence>
<evidence type="ECO:0000256" key="2">
    <source>
        <dbReference type="ARBA" id="ARBA00023295"/>
    </source>
</evidence>
<evidence type="ECO:0000256" key="3">
    <source>
        <dbReference type="SAM" id="SignalP"/>
    </source>
</evidence>
<dbReference type="PROSITE" id="PS51762">
    <property type="entry name" value="GH16_2"/>
    <property type="match status" value="1"/>
</dbReference>
<dbReference type="RefSeq" id="WP_062157997.1">
    <property type="nucleotide sequence ID" value="NZ_CP013910.1"/>
</dbReference>
<keyword evidence="1" id="KW-0378">Hydrolase</keyword>
<accession>A0ABN4K3F5</accession>